<evidence type="ECO:0000256" key="1">
    <source>
        <dbReference type="ARBA" id="ARBA00008000"/>
    </source>
</evidence>
<dbReference type="PANTHER" id="PTHR11748">
    <property type="entry name" value="D-LACTATE DEHYDROGENASE"/>
    <property type="match status" value="1"/>
</dbReference>
<dbReference type="SUPFAM" id="SSF56176">
    <property type="entry name" value="FAD-binding/transporter-associated domain-like"/>
    <property type="match status" value="1"/>
</dbReference>
<protein>
    <recommendedName>
        <fullName evidence="4">FAD-binding PCMH-type domain-containing protein</fullName>
    </recommendedName>
</protein>
<feature type="domain" description="FAD-binding PCMH-type" evidence="4">
    <location>
        <begin position="35"/>
        <end position="227"/>
    </location>
</feature>
<accession>A0A0F9LC85</accession>
<evidence type="ECO:0000313" key="5">
    <source>
        <dbReference type="EMBL" id="KKM91073.1"/>
    </source>
</evidence>
<evidence type="ECO:0000259" key="4">
    <source>
        <dbReference type="PROSITE" id="PS51387"/>
    </source>
</evidence>
<dbReference type="GO" id="GO:1903457">
    <property type="term" value="P:lactate catabolic process"/>
    <property type="evidence" value="ECO:0007669"/>
    <property type="project" value="TreeGrafter"/>
</dbReference>
<reference evidence="5" key="1">
    <citation type="journal article" date="2015" name="Nature">
        <title>Complex archaea that bridge the gap between prokaryotes and eukaryotes.</title>
        <authorList>
            <person name="Spang A."/>
            <person name="Saw J.H."/>
            <person name="Jorgensen S.L."/>
            <person name="Zaremba-Niedzwiedzka K."/>
            <person name="Martijn J."/>
            <person name="Lind A.E."/>
            <person name="van Eijk R."/>
            <person name="Schleper C."/>
            <person name="Guy L."/>
            <person name="Ettema T.J."/>
        </authorList>
    </citation>
    <scope>NUCLEOTIDE SEQUENCE</scope>
</reference>
<sequence length="510" mass="56624">MSKVKDAYKEIEVVIGPDYISDKDFMKAAYSRNVDPAFPDRWADIIVRPETTEEVSDIVKIANKYKIPIVPRGGGADLVGGAATQGGILMDLTRMNKILEINKDDYYIVVECGITWGALLSELLPMGYTTGNIGPGSGFAATIGGGLSNSTAGGGSTKYGLVPDICLGVEVVLPNPEGTIIWTGSAANKYAKPFCRYGVSPDFTGLFMGDVGTMGIKTKAILRLFPDPQFKAARSYLLNNEDYNGIFHLAHRIRNEIGDSLLGFMVLPSAFIQLLALQSPIRATKRPRITGPHISVTLEATDQRILDIQLEKLEEIMSKVTKPFSYSDLFPDMVIPVEWKYNLNANFHFFQSYISPSPPKISCTTCHKVPISSVAEVVKKSVKFNIKHQKEFETGNYPGLFASMLYLLPNGNFVVLGGFSADNVDETRQKAMDLWHKKIRNQVKYGAAHYWLGESISQSIVEAGAYTPEYSQFFKDVKKSIDPNFLLSPRKFHMYSYEDDISQHIVKDEE</sequence>
<comment type="caution">
    <text evidence="5">The sequence shown here is derived from an EMBL/GenBank/DDBJ whole genome shotgun (WGS) entry which is preliminary data.</text>
</comment>
<proteinExistence type="inferred from homology"/>
<dbReference type="Pfam" id="PF01565">
    <property type="entry name" value="FAD_binding_4"/>
    <property type="match status" value="1"/>
</dbReference>
<dbReference type="InterPro" id="IPR006094">
    <property type="entry name" value="Oxid_FAD_bind_N"/>
</dbReference>
<dbReference type="GO" id="GO:0071949">
    <property type="term" value="F:FAD binding"/>
    <property type="evidence" value="ECO:0007669"/>
    <property type="project" value="InterPro"/>
</dbReference>
<comment type="similarity">
    <text evidence="1">Belongs to the FAD-binding oxidoreductase/transferase type 4 family.</text>
</comment>
<dbReference type="PANTHER" id="PTHR11748:SF111">
    <property type="entry name" value="D-LACTATE DEHYDROGENASE, MITOCHONDRIAL-RELATED"/>
    <property type="match status" value="1"/>
</dbReference>
<name>A0A0F9LC85_9ZZZZ</name>
<keyword evidence="2" id="KW-0285">Flavoprotein</keyword>
<dbReference type="GO" id="GO:0004458">
    <property type="term" value="F:D-lactate dehydrogenase (cytochrome) activity"/>
    <property type="evidence" value="ECO:0007669"/>
    <property type="project" value="TreeGrafter"/>
</dbReference>
<dbReference type="InterPro" id="IPR016169">
    <property type="entry name" value="FAD-bd_PCMH_sub2"/>
</dbReference>
<evidence type="ECO:0000256" key="2">
    <source>
        <dbReference type="ARBA" id="ARBA00022630"/>
    </source>
</evidence>
<organism evidence="5">
    <name type="scientific">marine sediment metagenome</name>
    <dbReference type="NCBI Taxonomy" id="412755"/>
    <lineage>
        <taxon>unclassified sequences</taxon>
        <taxon>metagenomes</taxon>
        <taxon>ecological metagenomes</taxon>
    </lineage>
</organism>
<keyword evidence="3" id="KW-0274">FAD</keyword>
<dbReference type="InterPro" id="IPR016166">
    <property type="entry name" value="FAD-bd_PCMH"/>
</dbReference>
<dbReference type="SUPFAM" id="SSF55103">
    <property type="entry name" value="FAD-linked oxidases, C-terminal domain"/>
    <property type="match status" value="1"/>
</dbReference>
<dbReference type="InterPro" id="IPR016164">
    <property type="entry name" value="FAD-linked_Oxase-like_C"/>
</dbReference>
<dbReference type="EMBL" id="LAZR01006586">
    <property type="protein sequence ID" value="KKM91073.1"/>
    <property type="molecule type" value="Genomic_DNA"/>
</dbReference>
<gene>
    <name evidence="5" type="ORF">LCGC14_1232190</name>
</gene>
<dbReference type="PROSITE" id="PS51387">
    <property type="entry name" value="FAD_PCMH"/>
    <property type="match status" value="1"/>
</dbReference>
<dbReference type="GO" id="GO:0008720">
    <property type="term" value="F:D-lactate dehydrogenase (NAD+) activity"/>
    <property type="evidence" value="ECO:0007669"/>
    <property type="project" value="TreeGrafter"/>
</dbReference>
<dbReference type="InterPro" id="IPR036318">
    <property type="entry name" value="FAD-bd_PCMH-like_sf"/>
</dbReference>
<dbReference type="Gene3D" id="3.30.465.10">
    <property type="match status" value="1"/>
</dbReference>
<evidence type="ECO:0000256" key="3">
    <source>
        <dbReference type="ARBA" id="ARBA00022827"/>
    </source>
</evidence>
<dbReference type="AlphaFoldDB" id="A0A0F9LC85"/>